<evidence type="ECO:0000313" key="1">
    <source>
        <dbReference type="EMBL" id="GBP49253.1"/>
    </source>
</evidence>
<accession>A0A4C1WDW9</accession>
<comment type="caution">
    <text evidence="1">The sequence shown here is derived from an EMBL/GenBank/DDBJ whole genome shotgun (WGS) entry which is preliminary data.</text>
</comment>
<evidence type="ECO:0000313" key="2">
    <source>
        <dbReference type="Proteomes" id="UP000299102"/>
    </source>
</evidence>
<proteinExistence type="predicted"/>
<reference evidence="1 2" key="1">
    <citation type="journal article" date="2019" name="Commun. Biol.">
        <title>The bagworm genome reveals a unique fibroin gene that provides high tensile strength.</title>
        <authorList>
            <person name="Kono N."/>
            <person name="Nakamura H."/>
            <person name="Ohtoshi R."/>
            <person name="Tomita M."/>
            <person name="Numata K."/>
            <person name="Arakawa K."/>
        </authorList>
    </citation>
    <scope>NUCLEOTIDE SEQUENCE [LARGE SCALE GENOMIC DNA]</scope>
</reference>
<gene>
    <name evidence="1" type="ORF">EVAR_102196_1</name>
</gene>
<keyword evidence="2" id="KW-1185">Reference proteome</keyword>
<dbReference type="EMBL" id="BGZK01000541">
    <property type="protein sequence ID" value="GBP49253.1"/>
    <property type="molecule type" value="Genomic_DNA"/>
</dbReference>
<dbReference type="Proteomes" id="UP000299102">
    <property type="component" value="Unassembled WGS sequence"/>
</dbReference>
<name>A0A4C1WDW9_EUMVA</name>
<protein>
    <submittedName>
        <fullName evidence="1">Uncharacterized protein</fullName>
    </submittedName>
</protein>
<dbReference type="AlphaFoldDB" id="A0A4C1WDW9"/>
<organism evidence="1 2">
    <name type="scientific">Eumeta variegata</name>
    <name type="common">Bagworm moth</name>
    <name type="synonym">Eumeta japonica</name>
    <dbReference type="NCBI Taxonomy" id="151549"/>
    <lineage>
        <taxon>Eukaryota</taxon>
        <taxon>Metazoa</taxon>
        <taxon>Ecdysozoa</taxon>
        <taxon>Arthropoda</taxon>
        <taxon>Hexapoda</taxon>
        <taxon>Insecta</taxon>
        <taxon>Pterygota</taxon>
        <taxon>Neoptera</taxon>
        <taxon>Endopterygota</taxon>
        <taxon>Lepidoptera</taxon>
        <taxon>Glossata</taxon>
        <taxon>Ditrysia</taxon>
        <taxon>Tineoidea</taxon>
        <taxon>Psychidae</taxon>
        <taxon>Oiketicinae</taxon>
        <taxon>Eumeta</taxon>
    </lineage>
</organism>
<sequence>MTFGGAEAFSVKRASNPSPARIGVTAIKCLQIGHRSTLKPSSATEVNCLPLTLTFTMLKTSSSLFVCRYCISAHKIMAGFA</sequence>